<reference evidence="1" key="1">
    <citation type="submission" date="2014-11" db="EMBL/GenBank/DDBJ databases">
        <authorList>
            <person name="Amaro Gonzalez C."/>
        </authorList>
    </citation>
    <scope>NUCLEOTIDE SEQUENCE</scope>
</reference>
<sequence>MEISTTVIRKLSLSISTSLE</sequence>
<evidence type="ECO:0000313" key="1">
    <source>
        <dbReference type="EMBL" id="JAH23874.1"/>
    </source>
</evidence>
<protein>
    <submittedName>
        <fullName evidence="1">Uncharacterized protein</fullName>
    </submittedName>
</protein>
<reference evidence="1" key="2">
    <citation type="journal article" date="2015" name="Fish Shellfish Immunol.">
        <title>Early steps in the European eel (Anguilla anguilla)-Vibrio vulnificus interaction in the gills: Role of the RtxA13 toxin.</title>
        <authorList>
            <person name="Callol A."/>
            <person name="Pajuelo D."/>
            <person name="Ebbesson L."/>
            <person name="Teles M."/>
            <person name="MacKenzie S."/>
            <person name="Amaro C."/>
        </authorList>
    </citation>
    <scope>NUCLEOTIDE SEQUENCE</scope>
</reference>
<proteinExistence type="predicted"/>
<accession>A0A0E9R441</accession>
<dbReference type="EMBL" id="GBXM01084703">
    <property type="protein sequence ID" value="JAH23874.1"/>
    <property type="molecule type" value="Transcribed_RNA"/>
</dbReference>
<organism evidence="1">
    <name type="scientific">Anguilla anguilla</name>
    <name type="common">European freshwater eel</name>
    <name type="synonym">Muraena anguilla</name>
    <dbReference type="NCBI Taxonomy" id="7936"/>
    <lineage>
        <taxon>Eukaryota</taxon>
        <taxon>Metazoa</taxon>
        <taxon>Chordata</taxon>
        <taxon>Craniata</taxon>
        <taxon>Vertebrata</taxon>
        <taxon>Euteleostomi</taxon>
        <taxon>Actinopterygii</taxon>
        <taxon>Neopterygii</taxon>
        <taxon>Teleostei</taxon>
        <taxon>Anguilliformes</taxon>
        <taxon>Anguillidae</taxon>
        <taxon>Anguilla</taxon>
    </lineage>
</organism>
<name>A0A0E9R441_ANGAN</name>
<dbReference type="AlphaFoldDB" id="A0A0E9R441"/>